<evidence type="ECO:0000313" key="3">
    <source>
        <dbReference type="Proteomes" id="UP000075714"/>
    </source>
</evidence>
<proteinExistence type="predicted"/>
<dbReference type="Proteomes" id="UP000075714">
    <property type="component" value="Unassembled WGS sequence"/>
</dbReference>
<feature type="region of interest" description="Disordered" evidence="1">
    <location>
        <begin position="356"/>
        <end position="389"/>
    </location>
</feature>
<evidence type="ECO:0000256" key="1">
    <source>
        <dbReference type="SAM" id="MobiDB-lite"/>
    </source>
</evidence>
<dbReference type="InterPro" id="IPR010903">
    <property type="entry name" value="DUF1517"/>
</dbReference>
<feature type="region of interest" description="Disordered" evidence="1">
    <location>
        <begin position="58"/>
        <end position="84"/>
    </location>
</feature>
<name>A0A150G785_GONPE</name>
<feature type="compositionally biased region" description="Low complexity" evidence="1">
    <location>
        <begin position="63"/>
        <end position="78"/>
    </location>
</feature>
<protein>
    <submittedName>
        <fullName evidence="2">Uncharacterized protein</fullName>
    </submittedName>
</protein>
<dbReference type="InterPro" id="IPR053023">
    <property type="entry name" value="FLAP_modulator"/>
</dbReference>
<feature type="compositionally biased region" description="Low complexity" evidence="1">
    <location>
        <begin position="371"/>
        <end position="389"/>
    </location>
</feature>
<accession>A0A150G785</accession>
<evidence type="ECO:0000313" key="2">
    <source>
        <dbReference type="EMBL" id="KXZ45681.1"/>
    </source>
</evidence>
<reference evidence="3" key="1">
    <citation type="journal article" date="2016" name="Nat. Commun.">
        <title>The Gonium pectorale genome demonstrates co-option of cell cycle regulation during the evolution of multicellularity.</title>
        <authorList>
            <person name="Hanschen E.R."/>
            <person name="Marriage T.N."/>
            <person name="Ferris P.J."/>
            <person name="Hamaji T."/>
            <person name="Toyoda A."/>
            <person name="Fujiyama A."/>
            <person name="Neme R."/>
            <person name="Noguchi H."/>
            <person name="Minakuchi Y."/>
            <person name="Suzuki M."/>
            <person name="Kawai-Toyooka H."/>
            <person name="Smith D.R."/>
            <person name="Sparks H."/>
            <person name="Anderson J."/>
            <person name="Bakaric R."/>
            <person name="Luria V."/>
            <person name="Karger A."/>
            <person name="Kirschner M.W."/>
            <person name="Durand P.M."/>
            <person name="Michod R.E."/>
            <person name="Nozaki H."/>
            <person name="Olson B.J."/>
        </authorList>
    </citation>
    <scope>NUCLEOTIDE SEQUENCE [LARGE SCALE GENOMIC DNA]</scope>
    <source>
        <strain evidence="3">NIES-2863</strain>
    </source>
</reference>
<keyword evidence="3" id="KW-1185">Reference proteome</keyword>
<comment type="caution">
    <text evidence="2">The sequence shown here is derived from an EMBL/GenBank/DDBJ whole genome shotgun (WGS) entry which is preliminary data.</text>
</comment>
<dbReference type="PANTHER" id="PTHR33975">
    <property type="entry name" value="MYELIN-ASSOCIATED OLIGODENDROCYTE BASIC PROTEIN"/>
    <property type="match status" value="1"/>
</dbReference>
<dbReference type="STRING" id="33097.A0A150G785"/>
<dbReference type="PANTHER" id="PTHR33975:SF2">
    <property type="entry name" value="MYELIN-ASSOCIATED OLIGODENDROCYTE BASIC PROTEIN"/>
    <property type="match status" value="1"/>
</dbReference>
<dbReference type="OrthoDB" id="542507at2759"/>
<organism evidence="2 3">
    <name type="scientific">Gonium pectorale</name>
    <name type="common">Green alga</name>
    <dbReference type="NCBI Taxonomy" id="33097"/>
    <lineage>
        <taxon>Eukaryota</taxon>
        <taxon>Viridiplantae</taxon>
        <taxon>Chlorophyta</taxon>
        <taxon>core chlorophytes</taxon>
        <taxon>Chlorophyceae</taxon>
        <taxon>CS clade</taxon>
        <taxon>Chlamydomonadales</taxon>
        <taxon>Volvocaceae</taxon>
        <taxon>Gonium</taxon>
    </lineage>
</organism>
<dbReference type="Pfam" id="PF07466">
    <property type="entry name" value="DUF1517"/>
    <property type="match status" value="1"/>
</dbReference>
<dbReference type="AlphaFoldDB" id="A0A150G785"/>
<sequence>MPLSLTLSRSRIQLFAPCDAAEAARTGGRVGAHRTSNLARKRYGRVADLFPCKTVWPRGTSCSPSSPLRASPASSSSSSRRRYRAPASLRLRALPPSLLSGSPTYSRPPMLIGDVLAYPDLAAGLDLEALPLWASLLGLLAANVAGLALTLAVLRGLQDASEPLTVVKVQVAMLERRPQLQSKLAELSSMIQVGQQGSWLILEEAVLQLLQHQGTIAYGSVSREQLSSKKRAYTAFGEIAEAEAAKANREEAVVRHMGETMDEDGAPPSARRGGAGGLLDGIMDGLGLGAPPAKELMIVTLVVAARGQLNIQDEVSDWPGLRHTLQQLTGLSSDRIMALELLWTPRKETDYLTRSQLERDYPELRPLGPKSNSGSSSAGTGAAAPSGRR</sequence>
<gene>
    <name evidence="2" type="ORF">GPECTOR_52g9</name>
</gene>
<dbReference type="EMBL" id="LSYV01000053">
    <property type="protein sequence ID" value="KXZ45681.1"/>
    <property type="molecule type" value="Genomic_DNA"/>
</dbReference>